<evidence type="ECO:0000313" key="2">
    <source>
        <dbReference type="EMBL" id="KAG0723480.1"/>
    </source>
</evidence>
<accession>A0A8J5D014</accession>
<dbReference type="Proteomes" id="UP000770661">
    <property type="component" value="Unassembled WGS sequence"/>
</dbReference>
<organism evidence="2 3">
    <name type="scientific">Chionoecetes opilio</name>
    <name type="common">Atlantic snow crab</name>
    <name type="synonym">Cancer opilio</name>
    <dbReference type="NCBI Taxonomy" id="41210"/>
    <lineage>
        <taxon>Eukaryota</taxon>
        <taxon>Metazoa</taxon>
        <taxon>Ecdysozoa</taxon>
        <taxon>Arthropoda</taxon>
        <taxon>Crustacea</taxon>
        <taxon>Multicrustacea</taxon>
        <taxon>Malacostraca</taxon>
        <taxon>Eumalacostraca</taxon>
        <taxon>Eucarida</taxon>
        <taxon>Decapoda</taxon>
        <taxon>Pleocyemata</taxon>
        <taxon>Brachyura</taxon>
        <taxon>Eubrachyura</taxon>
        <taxon>Majoidea</taxon>
        <taxon>Majidae</taxon>
        <taxon>Chionoecetes</taxon>
    </lineage>
</organism>
<sequence>MGVFRAIAPLTSASLDPFGPRHGGGDLGDWPTLPPEAQMMGGGRLETPVPAPKHKPPEGTPRTSLQVGPWALRLLDGLVLVDLLMWRLADEVDGTEEVEDAAENSNNLNNGSPSNGPKDVLCLTCASPGASVSVYTRVDNAEPLLTLLGLALRRPLGASPYTVMQCVPAHAHLGSCTALARLEGFPDGLPSA</sequence>
<proteinExistence type="predicted"/>
<dbReference type="AlphaFoldDB" id="A0A8J5D014"/>
<feature type="region of interest" description="Disordered" evidence="1">
    <location>
        <begin position="41"/>
        <end position="64"/>
    </location>
</feature>
<reference evidence="2" key="1">
    <citation type="submission" date="2020-07" db="EMBL/GenBank/DDBJ databases">
        <title>The High-quality genome of the commercially important snow crab, Chionoecetes opilio.</title>
        <authorList>
            <person name="Jeong J.-H."/>
            <person name="Ryu S."/>
        </authorList>
    </citation>
    <scope>NUCLEOTIDE SEQUENCE</scope>
    <source>
        <strain evidence="2">MADBK_172401_WGS</strain>
        <tissue evidence="2">Digestive gland</tissue>
    </source>
</reference>
<evidence type="ECO:0000313" key="3">
    <source>
        <dbReference type="Proteomes" id="UP000770661"/>
    </source>
</evidence>
<evidence type="ECO:0000256" key="1">
    <source>
        <dbReference type="SAM" id="MobiDB-lite"/>
    </source>
</evidence>
<keyword evidence="3" id="KW-1185">Reference proteome</keyword>
<dbReference type="EMBL" id="JACEEZ010008207">
    <property type="protein sequence ID" value="KAG0723480.1"/>
    <property type="molecule type" value="Genomic_DNA"/>
</dbReference>
<comment type="caution">
    <text evidence="2">The sequence shown here is derived from an EMBL/GenBank/DDBJ whole genome shotgun (WGS) entry which is preliminary data.</text>
</comment>
<protein>
    <submittedName>
        <fullName evidence="2">Uncharacterized protein</fullName>
    </submittedName>
</protein>
<name>A0A8J5D014_CHIOP</name>
<gene>
    <name evidence="2" type="ORF">GWK47_042656</name>
</gene>